<feature type="compositionally biased region" description="Gly residues" evidence="1">
    <location>
        <begin position="68"/>
        <end position="82"/>
    </location>
</feature>
<dbReference type="Gramene" id="ONK77814">
    <property type="protein sequence ID" value="ONK77814"/>
    <property type="gene ID" value="A4U43_C02F10970"/>
</dbReference>
<protein>
    <submittedName>
        <fullName evidence="2">Uncharacterized protein</fullName>
    </submittedName>
</protein>
<dbReference type="AlphaFoldDB" id="A0A5P1FIB0"/>
<dbReference type="Proteomes" id="UP000243459">
    <property type="component" value="Chromosome 2"/>
</dbReference>
<feature type="region of interest" description="Disordered" evidence="1">
    <location>
        <begin position="54"/>
        <end position="122"/>
    </location>
</feature>
<evidence type="ECO:0000313" key="3">
    <source>
        <dbReference type="Proteomes" id="UP000243459"/>
    </source>
</evidence>
<name>A0A5P1FIB0_ASPOF</name>
<feature type="compositionally biased region" description="Basic and acidic residues" evidence="1">
    <location>
        <begin position="108"/>
        <end position="122"/>
    </location>
</feature>
<reference evidence="3" key="1">
    <citation type="journal article" date="2017" name="Nat. Commun.">
        <title>The asparagus genome sheds light on the origin and evolution of a young Y chromosome.</title>
        <authorList>
            <person name="Harkess A."/>
            <person name="Zhou J."/>
            <person name="Xu C."/>
            <person name="Bowers J.E."/>
            <person name="Van der Hulst R."/>
            <person name="Ayyampalayam S."/>
            <person name="Mercati F."/>
            <person name="Riccardi P."/>
            <person name="McKain M.R."/>
            <person name="Kakrana A."/>
            <person name="Tang H."/>
            <person name="Ray J."/>
            <person name="Groenendijk J."/>
            <person name="Arikit S."/>
            <person name="Mathioni S.M."/>
            <person name="Nakano M."/>
            <person name="Shan H."/>
            <person name="Telgmann-Rauber A."/>
            <person name="Kanno A."/>
            <person name="Yue Z."/>
            <person name="Chen H."/>
            <person name="Li W."/>
            <person name="Chen Y."/>
            <person name="Xu X."/>
            <person name="Zhang Y."/>
            <person name="Luo S."/>
            <person name="Chen H."/>
            <person name="Gao J."/>
            <person name="Mao Z."/>
            <person name="Pires J.C."/>
            <person name="Luo M."/>
            <person name="Kudrna D."/>
            <person name="Wing R.A."/>
            <person name="Meyers B.C."/>
            <person name="Yi K."/>
            <person name="Kong H."/>
            <person name="Lavrijsen P."/>
            <person name="Sunseri F."/>
            <person name="Falavigna A."/>
            <person name="Ye Y."/>
            <person name="Leebens-Mack J.H."/>
            <person name="Chen G."/>
        </authorList>
    </citation>
    <scope>NUCLEOTIDE SEQUENCE [LARGE SCALE GENOMIC DNA]</scope>
    <source>
        <strain evidence="3">cv. DH0086</strain>
    </source>
</reference>
<sequence length="122" mass="12971">MEQVRTSYLKLLGEVVSLRVDRRVDPKQATETPALEAFEVDRLMRELEESKRKAKRLDEGLWNESSASGGGGVGCGGHGGSSGCQARGAARGRRALRSTVSDGGHVGCRSERGGCRRGLEGG</sequence>
<proteinExistence type="predicted"/>
<evidence type="ECO:0000313" key="2">
    <source>
        <dbReference type="EMBL" id="ONK77814.1"/>
    </source>
</evidence>
<dbReference type="EMBL" id="CM007382">
    <property type="protein sequence ID" value="ONK77814.1"/>
    <property type="molecule type" value="Genomic_DNA"/>
</dbReference>
<keyword evidence="3" id="KW-1185">Reference proteome</keyword>
<gene>
    <name evidence="2" type="ORF">A4U43_C02F10970</name>
</gene>
<organism evidence="2 3">
    <name type="scientific">Asparagus officinalis</name>
    <name type="common">Garden asparagus</name>
    <dbReference type="NCBI Taxonomy" id="4686"/>
    <lineage>
        <taxon>Eukaryota</taxon>
        <taxon>Viridiplantae</taxon>
        <taxon>Streptophyta</taxon>
        <taxon>Embryophyta</taxon>
        <taxon>Tracheophyta</taxon>
        <taxon>Spermatophyta</taxon>
        <taxon>Magnoliopsida</taxon>
        <taxon>Liliopsida</taxon>
        <taxon>Asparagales</taxon>
        <taxon>Asparagaceae</taxon>
        <taxon>Asparagoideae</taxon>
        <taxon>Asparagus</taxon>
    </lineage>
</organism>
<evidence type="ECO:0000256" key="1">
    <source>
        <dbReference type="SAM" id="MobiDB-lite"/>
    </source>
</evidence>
<accession>A0A5P1FIB0</accession>